<dbReference type="Proteomes" id="UP000271374">
    <property type="component" value="Unassembled WGS sequence"/>
</dbReference>
<comment type="similarity">
    <text evidence="2">Belongs to the bacterial solute-binding protein 2 family.</text>
</comment>
<dbReference type="InterPro" id="IPR028082">
    <property type="entry name" value="Peripla_BP_I"/>
</dbReference>
<dbReference type="GO" id="GO:0030246">
    <property type="term" value="F:carbohydrate binding"/>
    <property type="evidence" value="ECO:0007669"/>
    <property type="project" value="UniProtKB-ARBA"/>
</dbReference>
<name>A0A3S0KCB9_9BACI</name>
<organism evidence="5 6">
    <name type="scientific">Bacillus yapensis</name>
    <dbReference type="NCBI Taxonomy" id="2492960"/>
    <lineage>
        <taxon>Bacteria</taxon>
        <taxon>Bacillati</taxon>
        <taxon>Bacillota</taxon>
        <taxon>Bacilli</taxon>
        <taxon>Bacillales</taxon>
        <taxon>Bacillaceae</taxon>
        <taxon>Bacillus</taxon>
    </lineage>
</organism>
<dbReference type="CDD" id="cd06314">
    <property type="entry name" value="PBP1_tmGBP"/>
    <property type="match status" value="1"/>
</dbReference>
<dbReference type="AlphaFoldDB" id="A0A3S0KCB9"/>
<dbReference type="EMBL" id="RXNT01000018">
    <property type="protein sequence ID" value="RTR27574.1"/>
    <property type="molecule type" value="Genomic_DNA"/>
</dbReference>
<evidence type="ECO:0000256" key="1">
    <source>
        <dbReference type="ARBA" id="ARBA00004196"/>
    </source>
</evidence>
<dbReference type="PANTHER" id="PTHR46847">
    <property type="entry name" value="D-ALLOSE-BINDING PERIPLASMIC PROTEIN-RELATED"/>
    <property type="match status" value="1"/>
</dbReference>
<protein>
    <submittedName>
        <fullName evidence="5">Sugar ABC transporter substrate-binding protein</fullName>
    </submittedName>
</protein>
<dbReference type="SUPFAM" id="SSF53822">
    <property type="entry name" value="Periplasmic binding protein-like I"/>
    <property type="match status" value="1"/>
</dbReference>
<comment type="caution">
    <text evidence="5">The sequence shown here is derived from an EMBL/GenBank/DDBJ whole genome shotgun (WGS) entry which is preliminary data.</text>
</comment>
<keyword evidence="3" id="KW-0732">Signal</keyword>
<proteinExistence type="inferred from homology"/>
<dbReference type="Pfam" id="PF13407">
    <property type="entry name" value="Peripla_BP_4"/>
    <property type="match status" value="1"/>
</dbReference>
<keyword evidence="6" id="KW-1185">Reference proteome</keyword>
<evidence type="ECO:0000256" key="2">
    <source>
        <dbReference type="ARBA" id="ARBA00007639"/>
    </source>
</evidence>
<reference evidence="5 6" key="1">
    <citation type="submission" date="2018-12" db="EMBL/GenBank/DDBJ databases">
        <title>Bacillus yapensis draft genome sequence.</title>
        <authorList>
            <person name="Yu L."/>
            <person name="Xu X."/>
            <person name="Tang X."/>
        </authorList>
    </citation>
    <scope>NUCLEOTIDE SEQUENCE [LARGE SCALE GENOMIC DNA]</scope>
    <source>
        <strain evidence="5 6">XXST-01</strain>
    </source>
</reference>
<dbReference type="PANTHER" id="PTHR46847:SF1">
    <property type="entry name" value="D-ALLOSE-BINDING PERIPLASMIC PROTEIN-RELATED"/>
    <property type="match status" value="1"/>
</dbReference>
<evidence type="ECO:0000313" key="5">
    <source>
        <dbReference type="EMBL" id="RTR27574.1"/>
    </source>
</evidence>
<evidence type="ECO:0000256" key="3">
    <source>
        <dbReference type="ARBA" id="ARBA00022729"/>
    </source>
</evidence>
<dbReference type="OrthoDB" id="6196975at2"/>
<sequence length="314" mass="34992">MIYFGKETFYVKSEMESTFSYQYHFVLITEEVGNDYWHLIENGAQEEAELQNVYLEYVGPTRSNNEEKLEILDRMISAHVDGIIVPGIPGEQFNNLVKKAVDIGIPIITIDGDAPTSERDVYVGTDNYLAGVLAGQTLVAETKGEQYVGVVVGTFDAPNQKLRLEGFKDAIEKETRIHLVEVVESNITEIGAIDATYSLMKKYPQMNAFFGATALDGVGIVQGVEEMMPKNAPYIIAFDTLPQTLDLIEQGKIQATIAQNPTEMGRQAVSSLIRVLNKEKVNRLQYTETSVIHKGDIKNGEIIPLEADHEVNKR</sequence>
<dbReference type="InterPro" id="IPR025997">
    <property type="entry name" value="SBP_2_dom"/>
</dbReference>
<evidence type="ECO:0000259" key="4">
    <source>
        <dbReference type="Pfam" id="PF13407"/>
    </source>
</evidence>
<gene>
    <name evidence="5" type="ORF">EKG37_18800</name>
</gene>
<evidence type="ECO:0000313" key="6">
    <source>
        <dbReference type="Proteomes" id="UP000271374"/>
    </source>
</evidence>
<accession>A0A3S0KCB9</accession>
<feature type="domain" description="Periplasmic binding protein" evidence="4">
    <location>
        <begin position="25"/>
        <end position="280"/>
    </location>
</feature>
<dbReference type="Gene3D" id="3.40.50.2300">
    <property type="match status" value="2"/>
</dbReference>
<comment type="subcellular location">
    <subcellularLocation>
        <location evidence="1">Cell envelope</location>
    </subcellularLocation>
</comment>
<dbReference type="GO" id="GO:0030313">
    <property type="term" value="C:cell envelope"/>
    <property type="evidence" value="ECO:0007669"/>
    <property type="project" value="UniProtKB-SubCell"/>
</dbReference>